<proteinExistence type="predicted"/>
<dbReference type="EMBL" id="WHWC01000010">
    <property type="protein sequence ID" value="KAG8374906.1"/>
    <property type="molecule type" value="Genomic_DNA"/>
</dbReference>
<dbReference type="AlphaFoldDB" id="A0AAV6WV83"/>
<evidence type="ECO:0000313" key="2">
    <source>
        <dbReference type="EMBL" id="KAG8374906.1"/>
    </source>
</evidence>
<gene>
    <name evidence="2" type="ORF">BUALT_Bualt10G0044300</name>
</gene>
<feature type="region of interest" description="Disordered" evidence="1">
    <location>
        <begin position="38"/>
        <end position="58"/>
    </location>
</feature>
<name>A0AAV6WV83_9LAMI</name>
<evidence type="ECO:0000256" key="1">
    <source>
        <dbReference type="SAM" id="MobiDB-lite"/>
    </source>
</evidence>
<protein>
    <submittedName>
        <fullName evidence="2">Uncharacterized protein</fullName>
    </submittedName>
</protein>
<evidence type="ECO:0000313" key="3">
    <source>
        <dbReference type="Proteomes" id="UP000826271"/>
    </source>
</evidence>
<accession>A0AAV6WV83</accession>
<organism evidence="2 3">
    <name type="scientific">Buddleja alternifolia</name>
    <dbReference type="NCBI Taxonomy" id="168488"/>
    <lineage>
        <taxon>Eukaryota</taxon>
        <taxon>Viridiplantae</taxon>
        <taxon>Streptophyta</taxon>
        <taxon>Embryophyta</taxon>
        <taxon>Tracheophyta</taxon>
        <taxon>Spermatophyta</taxon>
        <taxon>Magnoliopsida</taxon>
        <taxon>eudicotyledons</taxon>
        <taxon>Gunneridae</taxon>
        <taxon>Pentapetalae</taxon>
        <taxon>asterids</taxon>
        <taxon>lamiids</taxon>
        <taxon>Lamiales</taxon>
        <taxon>Scrophulariaceae</taxon>
        <taxon>Buddlejeae</taxon>
        <taxon>Buddleja</taxon>
    </lineage>
</organism>
<sequence length="58" mass="6473">MGIDAFLDVFAGNLSIWPDSYQFNKLRQGTTIQVLTSLGERKQATSKLQPQPQKDPPP</sequence>
<dbReference type="Proteomes" id="UP000826271">
    <property type="component" value="Unassembled WGS sequence"/>
</dbReference>
<keyword evidence="3" id="KW-1185">Reference proteome</keyword>
<comment type="caution">
    <text evidence="2">The sequence shown here is derived from an EMBL/GenBank/DDBJ whole genome shotgun (WGS) entry which is preliminary data.</text>
</comment>
<reference evidence="2" key="1">
    <citation type="submission" date="2019-10" db="EMBL/GenBank/DDBJ databases">
        <authorList>
            <person name="Zhang R."/>
            <person name="Pan Y."/>
            <person name="Wang J."/>
            <person name="Ma R."/>
            <person name="Yu S."/>
        </authorList>
    </citation>
    <scope>NUCLEOTIDE SEQUENCE</scope>
    <source>
        <strain evidence="2">LA-IB0</strain>
        <tissue evidence="2">Leaf</tissue>
    </source>
</reference>